<dbReference type="Pfam" id="PF22763">
    <property type="entry name" value="NrS1-1_pol-like_HBD"/>
    <property type="match status" value="1"/>
</dbReference>
<organism evidence="2 3">
    <name type="scientific">Deinococcus arenae</name>
    <dbReference type="NCBI Taxonomy" id="1452751"/>
    <lineage>
        <taxon>Bacteria</taxon>
        <taxon>Thermotogati</taxon>
        <taxon>Deinococcota</taxon>
        <taxon>Deinococci</taxon>
        <taxon>Deinococcales</taxon>
        <taxon>Deinococcaceae</taxon>
        <taxon>Deinococcus</taxon>
    </lineage>
</organism>
<name>A0A8H9LAQ0_9DEIO</name>
<keyword evidence="3" id="KW-1185">Reference proteome</keyword>
<dbReference type="Proteomes" id="UP000600547">
    <property type="component" value="Unassembled WGS sequence"/>
</dbReference>
<dbReference type="InterPro" id="IPR054468">
    <property type="entry name" value="NrSPol-like_HBD"/>
</dbReference>
<evidence type="ECO:0000313" key="2">
    <source>
        <dbReference type="EMBL" id="GGM60245.1"/>
    </source>
</evidence>
<dbReference type="RefSeq" id="WP_155300450.1">
    <property type="nucleotide sequence ID" value="NZ_BMQG01000035.1"/>
</dbReference>
<reference evidence="3" key="1">
    <citation type="journal article" date="2019" name="Int. J. Syst. Evol. Microbiol.">
        <title>The Global Catalogue of Microorganisms (GCM) 10K type strain sequencing project: providing services to taxonomists for standard genome sequencing and annotation.</title>
        <authorList>
            <consortium name="The Broad Institute Genomics Platform"/>
            <consortium name="The Broad Institute Genome Sequencing Center for Infectious Disease"/>
            <person name="Wu L."/>
            <person name="Ma J."/>
        </authorList>
    </citation>
    <scope>NUCLEOTIDE SEQUENCE [LARGE SCALE GENOMIC DNA]</scope>
    <source>
        <strain evidence="3">JCM 31047</strain>
    </source>
</reference>
<dbReference type="AlphaFoldDB" id="A0A8H9LAQ0"/>
<comment type="caution">
    <text evidence="2">The sequence shown here is derived from an EMBL/GenBank/DDBJ whole genome shotgun (WGS) entry which is preliminary data.</text>
</comment>
<accession>A0A8H9LAQ0</accession>
<evidence type="ECO:0000313" key="3">
    <source>
        <dbReference type="Proteomes" id="UP000600547"/>
    </source>
</evidence>
<proteinExistence type="predicted"/>
<feature type="domain" description="NrS-1 polymerase-like HBD" evidence="1">
    <location>
        <begin position="224"/>
        <end position="279"/>
    </location>
</feature>
<protein>
    <recommendedName>
        <fullName evidence="1">NrS-1 polymerase-like HBD domain-containing protein</fullName>
    </recommendedName>
</protein>
<evidence type="ECO:0000259" key="1">
    <source>
        <dbReference type="Pfam" id="PF22763"/>
    </source>
</evidence>
<sequence>MTLPDWSAWPLALRSGRRYLPWRARVRPNGKVGKVPHARRGGRLYPHDPLDPAAWMTFDDAQHAVTVAEADGIGVVLTRDRGWLALDLDDCVGGDGRPTSPAQAVLDAFPGAYVERSPSGAGLHVVMRGRVPAGARCPAFDIIDHGYLTVTGWTVRAGSGVHDATEALAAWTSVQPAVRQHLPVRHPRPVRGDTELLERARHARNGHRFTQLWNGELVGYPSPSEADLALILLLMYWTDDDPDDTRIDRLYRLSGRVRPRWDLPAHAPYGQRTIWRAREIRSQRRP</sequence>
<dbReference type="EMBL" id="BMQG01000035">
    <property type="protein sequence ID" value="GGM60245.1"/>
    <property type="molecule type" value="Genomic_DNA"/>
</dbReference>
<gene>
    <name evidence="2" type="ORF">GCM10008956_39820</name>
</gene>